<organism evidence="2 3">
    <name type="scientific">Monilinia fructicola</name>
    <name type="common">Brown rot fungus</name>
    <name type="synonym">Ciboria fructicola</name>
    <dbReference type="NCBI Taxonomy" id="38448"/>
    <lineage>
        <taxon>Eukaryota</taxon>
        <taxon>Fungi</taxon>
        <taxon>Dikarya</taxon>
        <taxon>Ascomycota</taxon>
        <taxon>Pezizomycotina</taxon>
        <taxon>Leotiomycetes</taxon>
        <taxon>Helotiales</taxon>
        <taxon>Sclerotiniaceae</taxon>
        <taxon>Monilinia</taxon>
    </lineage>
</organism>
<accession>A0A5M9K8M8</accession>
<reference evidence="2 3" key="1">
    <citation type="submission" date="2019-06" db="EMBL/GenBank/DDBJ databases">
        <title>Genome Sequence of the Brown Rot Fungal Pathogen Monilinia fructicola.</title>
        <authorList>
            <person name="De Miccolis Angelini R.M."/>
            <person name="Landi L."/>
            <person name="Abate D."/>
            <person name="Pollastro S."/>
            <person name="Romanazzi G."/>
            <person name="Faretra F."/>
        </authorList>
    </citation>
    <scope>NUCLEOTIDE SEQUENCE [LARGE SCALE GENOMIC DNA]</scope>
    <source>
        <strain evidence="2 3">Mfrc123</strain>
    </source>
</reference>
<name>A0A5M9K8M8_MONFR</name>
<gene>
    <name evidence="2" type="ORF">EYC84_004417</name>
</gene>
<dbReference type="PANTHER" id="PTHR42085">
    <property type="entry name" value="F-BOX DOMAIN-CONTAINING PROTEIN"/>
    <property type="match status" value="1"/>
</dbReference>
<dbReference type="Proteomes" id="UP000322873">
    <property type="component" value="Unassembled WGS sequence"/>
</dbReference>
<evidence type="ECO:0008006" key="4">
    <source>
        <dbReference type="Google" id="ProtNLM"/>
    </source>
</evidence>
<evidence type="ECO:0000313" key="2">
    <source>
        <dbReference type="EMBL" id="KAA8575225.1"/>
    </source>
</evidence>
<proteinExistence type="predicted"/>
<protein>
    <recommendedName>
        <fullName evidence="4">F-box domain-containing protein</fullName>
    </recommendedName>
</protein>
<dbReference type="PANTHER" id="PTHR42085:SF2">
    <property type="entry name" value="F-BOX DOMAIN-CONTAINING PROTEIN"/>
    <property type="match status" value="1"/>
</dbReference>
<dbReference type="EMBL" id="VICG01000002">
    <property type="protein sequence ID" value="KAA8575225.1"/>
    <property type="molecule type" value="Genomic_DNA"/>
</dbReference>
<evidence type="ECO:0000256" key="1">
    <source>
        <dbReference type="SAM" id="MobiDB-lite"/>
    </source>
</evidence>
<dbReference type="VEuPathDB" id="FungiDB:MFRU_002g02300"/>
<feature type="region of interest" description="Disordered" evidence="1">
    <location>
        <begin position="1"/>
        <end position="45"/>
    </location>
</feature>
<evidence type="ECO:0000313" key="3">
    <source>
        <dbReference type="Proteomes" id="UP000322873"/>
    </source>
</evidence>
<dbReference type="InterPro" id="IPR038883">
    <property type="entry name" value="AN11006-like"/>
</dbReference>
<comment type="caution">
    <text evidence="2">The sequence shown here is derived from an EMBL/GenBank/DDBJ whole genome shotgun (WGS) entry which is preliminary data.</text>
</comment>
<keyword evidence="3" id="KW-1185">Reference proteome</keyword>
<dbReference type="AlphaFoldDB" id="A0A5M9K8M8"/>
<sequence>MPLPKAQKLSNEGLRKEASTARSCKRSAPKDHDKNGDIIGSETSIASRKRRCPRVTMASLQIDDENDDLNQFTTSFGADSHSHNTWGLAVSTTIVATKRKRKTATFNLSPGFGLKHATHSACLSNGLPSPCSLETTPEVIEMNCPARSPLLRYPLEVRERIYGYFLRSPKSIIMNYDWKAVKRCPNFTIKKILFICKQITAEALSFLYKNNTFYALLRESKSLPDWCISKVPSTYLSLIRNVILECPKDNWDLDWYYKAARSIGTLTLAKPVLDTLAIVMTPQQIFSGKMEQ</sequence>